<dbReference type="EMBL" id="CP104558">
    <property type="protein sequence ID" value="UXH46219.1"/>
    <property type="molecule type" value="Genomic_DNA"/>
</dbReference>
<protein>
    <submittedName>
        <fullName evidence="1">GNAT family N-acetyltransferase</fullName>
    </submittedName>
</protein>
<accession>A0ACD4CD94</accession>
<dbReference type="Proteomes" id="UP001064027">
    <property type="component" value="Chromosome"/>
</dbReference>
<sequence length="157" mass="17524">MEIRKVTQSDVKELAILMDQLGYPTSLDEMKLRMAQIDSTPDYLTLVAEVKGKVAGMVGLTKGYYYEMDGCYVRIVALVVNSAFRNMGIGHELVSEAERWARHIGAKGIGLNSGNREERLKAHAFYRKRGYVAKSTGFAKSLNSNGQKEATHDSFQK</sequence>
<evidence type="ECO:0000313" key="1">
    <source>
        <dbReference type="EMBL" id="UXH46219.1"/>
    </source>
</evidence>
<evidence type="ECO:0000313" key="2">
    <source>
        <dbReference type="Proteomes" id="UP001064027"/>
    </source>
</evidence>
<reference evidence="1" key="1">
    <citation type="submission" date="2022-09" db="EMBL/GenBank/DDBJ databases">
        <title>Complete genome sequence of Rossellomorea vietnamensis strain RL-WG62, a newly isolated PGPR with the potential for plant salinity stress alleviation.</title>
        <authorList>
            <person name="Ren L."/>
            <person name="Wang G."/>
            <person name="Hu H."/>
        </authorList>
    </citation>
    <scope>NUCLEOTIDE SEQUENCE</scope>
    <source>
        <strain evidence="1">RL-WG62</strain>
    </source>
</reference>
<name>A0ACD4CD94_9BACI</name>
<proteinExistence type="predicted"/>
<keyword evidence="2" id="KW-1185">Reference proteome</keyword>
<gene>
    <name evidence="1" type="ORF">N5C46_09305</name>
</gene>
<organism evidence="1 2">
    <name type="scientific">Rossellomorea vietnamensis</name>
    <dbReference type="NCBI Taxonomy" id="218284"/>
    <lineage>
        <taxon>Bacteria</taxon>
        <taxon>Bacillati</taxon>
        <taxon>Bacillota</taxon>
        <taxon>Bacilli</taxon>
        <taxon>Bacillales</taxon>
        <taxon>Bacillaceae</taxon>
        <taxon>Rossellomorea</taxon>
    </lineage>
</organism>